<feature type="region of interest" description="Disordered" evidence="1">
    <location>
        <begin position="179"/>
        <end position="201"/>
    </location>
</feature>
<feature type="compositionally biased region" description="Polar residues" evidence="1">
    <location>
        <begin position="549"/>
        <end position="558"/>
    </location>
</feature>
<protein>
    <submittedName>
        <fullName evidence="2">Uncharacterized protein</fullName>
    </submittedName>
</protein>
<sequence length="729" mass="82008">MEFDGSRFSHSKRRSQNASSTAKTACIWACDVCGYKFNKDHAVKCEMCEFKGPVTRFGFVIRGAHFLCSVHSARPPEKVDLLRACNIKSGTQLETVLDGTSDVELPTRIIRTFIREHGATQQIRDETVEKLSVTLKVDYPLPEDIADEHENSEILAEKLAHFDYGEGEEEEGEAGLDIASGEATPTATGASLGGEPLDRRRTSSFKLEGSSKDMNVDFVDHPASSITTNLTGMVMPDNSRQNTAASSLASIDTEDSMEESGTYRRHSQQPAKGGKKKRKKKKKNQNEKMDLFEQVMENGKGLVYDPSVGQFRERKGISRRKSISPADLANLHGVSDHFHYVKFMKREKDAMTFKLDLLMKEKSGEKHEAPTNEDIEAEYLKGSSVLQSHLNKPCTLCEMVFKPWNLPGVVPFKAVSEWRRKHGKPFDKTDRRLAQSRVYEACRLCLFCTQFFDADFSDFVEYHLGSTDVADPALEVEDTSGRKNELDPKVTKSLQDYSQKGIIKQDFIRPTSAFLQEMEMDALRDKKFLPKLMSNMGCQLARNVRPENQPKTLFSPTTKHGGLGSSMRNKNKRTQKKTGRGSMRGQPVKLKALTGSGGERMSRREMLLESLNRNAAENAMSPKGPSGATEGFEESERRLRQSGIARNNNLKRKKKKRKESVTHVKQHSVDISALEDLLDETEVPVKEFSKTMPEKGRGKKGKGFRGKEMQPPEESAYRQSMRRATNVYV</sequence>
<organism evidence="2 3">
    <name type="scientific">Triparma verrucosa</name>
    <dbReference type="NCBI Taxonomy" id="1606542"/>
    <lineage>
        <taxon>Eukaryota</taxon>
        <taxon>Sar</taxon>
        <taxon>Stramenopiles</taxon>
        <taxon>Ochrophyta</taxon>
        <taxon>Bolidophyceae</taxon>
        <taxon>Parmales</taxon>
        <taxon>Triparmaceae</taxon>
        <taxon>Triparma</taxon>
    </lineage>
</organism>
<feature type="compositionally biased region" description="Basic residues" evidence="1">
    <location>
        <begin position="649"/>
        <end position="658"/>
    </location>
</feature>
<dbReference type="AlphaFoldDB" id="A0A9W7C2R9"/>
<feature type="region of interest" description="Disordered" evidence="1">
    <location>
        <begin position="229"/>
        <end position="286"/>
    </location>
</feature>
<keyword evidence="3" id="KW-1185">Reference proteome</keyword>
<feature type="region of interest" description="Disordered" evidence="1">
    <location>
        <begin position="685"/>
        <end position="729"/>
    </location>
</feature>
<feature type="compositionally biased region" description="Polar residues" evidence="1">
    <location>
        <begin position="238"/>
        <end position="250"/>
    </location>
</feature>
<feature type="region of interest" description="Disordered" evidence="1">
    <location>
        <begin position="615"/>
        <end position="667"/>
    </location>
</feature>
<name>A0A9W7C2R9_9STRA</name>
<feature type="compositionally biased region" description="Basic and acidic residues" evidence="1">
    <location>
        <begin position="685"/>
        <end position="696"/>
    </location>
</feature>
<reference evidence="3" key="1">
    <citation type="journal article" date="2023" name="Commun. Biol.">
        <title>Genome analysis of Parmales, the sister group of diatoms, reveals the evolutionary specialization of diatoms from phago-mixotrophs to photoautotrophs.</title>
        <authorList>
            <person name="Ban H."/>
            <person name="Sato S."/>
            <person name="Yoshikawa S."/>
            <person name="Yamada K."/>
            <person name="Nakamura Y."/>
            <person name="Ichinomiya M."/>
            <person name="Sato N."/>
            <person name="Blanc-Mathieu R."/>
            <person name="Endo H."/>
            <person name="Kuwata A."/>
            <person name="Ogata H."/>
        </authorList>
    </citation>
    <scope>NUCLEOTIDE SEQUENCE [LARGE SCALE GENOMIC DNA]</scope>
    <source>
        <strain evidence="3">NIES 3699</strain>
    </source>
</reference>
<accession>A0A9W7C2R9</accession>
<evidence type="ECO:0000313" key="3">
    <source>
        <dbReference type="Proteomes" id="UP001165160"/>
    </source>
</evidence>
<gene>
    <name evidence="2" type="ORF">TrVE_jg11949</name>
</gene>
<feature type="compositionally biased region" description="Basic residues" evidence="1">
    <location>
        <begin position="263"/>
        <end position="283"/>
    </location>
</feature>
<feature type="region of interest" description="Disordered" evidence="1">
    <location>
        <begin position="548"/>
        <end position="602"/>
    </location>
</feature>
<dbReference type="EMBL" id="BRXX01000222">
    <property type="protein sequence ID" value="GMH98625.1"/>
    <property type="molecule type" value="Genomic_DNA"/>
</dbReference>
<dbReference type="Proteomes" id="UP001165160">
    <property type="component" value="Unassembled WGS sequence"/>
</dbReference>
<evidence type="ECO:0000256" key="1">
    <source>
        <dbReference type="SAM" id="MobiDB-lite"/>
    </source>
</evidence>
<evidence type="ECO:0000313" key="2">
    <source>
        <dbReference type="EMBL" id="GMH98625.1"/>
    </source>
</evidence>
<proteinExistence type="predicted"/>
<comment type="caution">
    <text evidence="2">The sequence shown here is derived from an EMBL/GenBank/DDBJ whole genome shotgun (WGS) entry which is preliminary data.</text>
</comment>
<feature type="compositionally biased region" description="Basic residues" evidence="1">
    <location>
        <begin position="569"/>
        <end position="579"/>
    </location>
</feature>